<accession>A0AAN9XVP6</accession>
<gene>
    <name evidence="1" type="ORF">VNO78_01791</name>
</gene>
<comment type="caution">
    <text evidence="1">The sequence shown here is derived from an EMBL/GenBank/DDBJ whole genome shotgun (WGS) entry which is preliminary data.</text>
</comment>
<reference evidence="1 2" key="1">
    <citation type="submission" date="2024-01" db="EMBL/GenBank/DDBJ databases">
        <title>The genomes of 5 underutilized Papilionoideae crops provide insights into root nodulation and disease resistanc.</title>
        <authorList>
            <person name="Jiang F."/>
        </authorList>
    </citation>
    <scope>NUCLEOTIDE SEQUENCE [LARGE SCALE GENOMIC DNA]</scope>
    <source>
        <strain evidence="1">DUOXIRENSHENG_FW03</strain>
        <tissue evidence="1">Leaves</tissue>
    </source>
</reference>
<proteinExistence type="predicted"/>
<sequence>MSIESGSDYSSVSQCFPTFFGNGISGKNPIRGQIQEEDHPQRGNLMQKETEGTISHTTKNHDIQRIYATNSMGETKSLNAKAITKIPHRDEHTILPQNKKRWIYQLPQI</sequence>
<dbReference type="Proteomes" id="UP001386955">
    <property type="component" value="Unassembled WGS sequence"/>
</dbReference>
<evidence type="ECO:0000313" key="2">
    <source>
        <dbReference type="Proteomes" id="UP001386955"/>
    </source>
</evidence>
<organism evidence="1 2">
    <name type="scientific">Psophocarpus tetragonolobus</name>
    <name type="common">Winged bean</name>
    <name type="synonym">Dolichos tetragonolobus</name>
    <dbReference type="NCBI Taxonomy" id="3891"/>
    <lineage>
        <taxon>Eukaryota</taxon>
        <taxon>Viridiplantae</taxon>
        <taxon>Streptophyta</taxon>
        <taxon>Embryophyta</taxon>
        <taxon>Tracheophyta</taxon>
        <taxon>Spermatophyta</taxon>
        <taxon>Magnoliopsida</taxon>
        <taxon>eudicotyledons</taxon>
        <taxon>Gunneridae</taxon>
        <taxon>Pentapetalae</taxon>
        <taxon>rosids</taxon>
        <taxon>fabids</taxon>
        <taxon>Fabales</taxon>
        <taxon>Fabaceae</taxon>
        <taxon>Papilionoideae</taxon>
        <taxon>50 kb inversion clade</taxon>
        <taxon>NPAAA clade</taxon>
        <taxon>indigoferoid/millettioid clade</taxon>
        <taxon>Phaseoleae</taxon>
        <taxon>Psophocarpus</taxon>
    </lineage>
</organism>
<name>A0AAN9XVP6_PSOTE</name>
<evidence type="ECO:0000313" key="1">
    <source>
        <dbReference type="EMBL" id="KAK7410744.1"/>
    </source>
</evidence>
<keyword evidence="2" id="KW-1185">Reference proteome</keyword>
<protein>
    <submittedName>
        <fullName evidence="1">Uncharacterized protein</fullName>
    </submittedName>
</protein>
<dbReference type="EMBL" id="JAYMYS010000001">
    <property type="protein sequence ID" value="KAK7410744.1"/>
    <property type="molecule type" value="Genomic_DNA"/>
</dbReference>
<dbReference type="AlphaFoldDB" id="A0AAN9XVP6"/>